<evidence type="ECO:0000313" key="3">
    <source>
        <dbReference type="EMBL" id="PKU27408.1"/>
    </source>
</evidence>
<evidence type="ECO:0000313" key="4">
    <source>
        <dbReference type="Proteomes" id="UP000233556"/>
    </source>
</evidence>
<evidence type="ECO:0008006" key="5">
    <source>
        <dbReference type="Google" id="ProtNLM"/>
    </source>
</evidence>
<name>A0A2I0T0V1_LIMLA</name>
<keyword evidence="2" id="KW-1133">Transmembrane helix</keyword>
<keyword evidence="2" id="KW-0472">Membrane</keyword>
<dbReference type="Gene3D" id="1.10.287.70">
    <property type="match status" value="1"/>
</dbReference>
<dbReference type="EMBL" id="KZ527661">
    <property type="protein sequence ID" value="PKU27408.1"/>
    <property type="molecule type" value="Genomic_DNA"/>
</dbReference>
<feature type="transmembrane region" description="Helical" evidence="2">
    <location>
        <begin position="69"/>
        <end position="87"/>
    </location>
</feature>
<dbReference type="SUPFAM" id="SSF81324">
    <property type="entry name" value="Voltage-gated potassium channels"/>
    <property type="match status" value="1"/>
</dbReference>
<dbReference type="Proteomes" id="UP000233556">
    <property type="component" value="Unassembled WGS sequence"/>
</dbReference>
<dbReference type="AlphaFoldDB" id="A0A2I0T0V1"/>
<dbReference type="PANTHER" id="PTHR47735">
    <property type="entry name" value="POTASSIUM VOLTAGE-GATED CHANNEL SUBFAMILY KQT MEMBER 4"/>
    <property type="match status" value="1"/>
</dbReference>
<dbReference type="GO" id="GO:0005249">
    <property type="term" value="F:voltage-gated potassium channel activity"/>
    <property type="evidence" value="ECO:0007669"/>
    <property type="project" value="InterPro"/>
</dbReference>
<keyword evidence="4" id="KW-1185">Reference proteome</keyword>
<evidence type="ECO:0000256" key="2">
    <source>
        <dbReference type="SAM" id="Phobius"/>
    </source>
</evidence>
<dbReference type="PANTHER" id="PTHR47735:SF4">
    <property type="entry name" value="POTASSIUM VOLTAGE-GATED CHANNEL SUBFAMILY KQT MEMBER 2"/>
    <property type="match status" value="1"/>
</dbReference>
<keyword evidence="2" id="KW-0812">Transmembrane</keyword>
<reference evidence="4" key="2">
    <citation type="submission" date="2017-12" db="EMBL/GenBank/DDBJ databases">
        <title>Genome sequence of the Bar-tailed Godwit (Limosa lapponica baueri).</title>
        <authorList>
            <person name="Lima N.C.B."/>
            <person name="Parody-Merino A.M."/>
            <person name="Battley P.F."/>
            <person name="Fidler A.E."/>
            <person name="Prosdocimi F."/>
        </authorList>
    </citation>
    <scope>NUCLEOTIDE SEQUENCE [LARGE SCALE GENOMIC DNA]</scope>
</reference>
<sequence length="117" mass="13330">MRGPPPVHGPISKSGTTDLQPESQNLSKCRESSDLRPIRKQVTQLLEMRTRIAIILFYPLMILQELITAWYIGFLCLILASFLVYLAEKGENEHFDTYADALWWGLVSNFPRTAAGY</sequence>
<organism evidence="3 4">
    <name type="scientific">Limosa lapponica baueri</name>
    <dbReference type="NCBI Taxonomy" id="1758121"/>
    <lineage>
        <taxon>Eukaryota</taxon>
        <taxon>Metazoa</taxon>
        <taxon>Chordata</taxon>
        <taxon>Craniata</taxon>
        <taxon>Vertebrata</taxon>
        <taxon>Euteleostomi</taxon>
        <taxon>Archelosauria</taxon>
        <taxon>Archosauria</taxon>
        <taxon>Dinosauria</taxon>
        <taxon>Saurischia</taxon>
        <taxon>Theropoda</taxon>
        <taxon>Coelurosauria</taxon>
        <taxon>Aves</taxon>
        <taxon>Neognathae</taxon>
        <taxon>Neoaves</taxon>
        <taxon>Charadriiformes</taxon>
        <taxon>Scolopacidae</taxon>
        <taxon>Limosa</taxon>
    </lineage>
</organism>
<evidence type="ECO:0000256" key="1">
    <source>
        <dbReference type="SAM" id="MobiDB-lite"/>
    </source>
</evidence>
<accession>A0A2I0T0V1</accession>
<protein>
    <recommendedName>
        <fullName evidence="5">Ion transport domain-containing protein</fullName>
    </recommendedName>
</protein>
<gene>
    <name evidence="3" type="ORF">llap_22288</name>
</gene>
<dbReference type="OrthoDB" id="8879391at2759"/>
<dbReference type="InterPro" id="IPR003937">
    <property type="entry name" value="K_chnl_volt-dep_KCNQ"/>
</dbReference>
<proteinExistence type="predicted"/>
<feature type="region of interest" description="Disordered" evidence="1">
    <location>
        <begin position="1"/>
        <end position="32"/>
    </location>
</feature>
<feature type="compositionally biased region" description="Polar residues" evidence="1">
    <location>
        <begin position="13"/>
        <end position="27"/>
    </location>
</feature>
<dbReference type="GO" id="GO:0008076">
    <property type="term" value="C:voltage-gated potassium channel complex"/>
    <property type="evidence" value="ECO:0007669"/>
    <property type="project" value="TreeGrafter"/>
</dbReference>
<reference evidence="4" key="1">
    <citation type="submission" date="2017-11" db="EMBL/GenBank/DDBJ databases">
        <authorList>
            <person name="Lima N.C."/>
            <person name="Parody-Merino A.M."/>
            <person name="Battley P.F."/>
            <person name="Fidler A.E."/>
            <person name="Prosdocimi F."/>
        </authorList>
    </citation>
    <scope>NUCLEOTIDE SEQUENCE [LARGE SCALE GENOMIC DNA]</scope>
</reference>